<evidence type="ECO:0000256" key="3">
    <source>
        <dbReference type="ARBA" id="ARBA00013047"/>
    </source>
</evidence>
<dbReference type="GO" id="GO:0005829">
    <property type="term" value="C:cytosol"/>
    <property type="evidence" value="ECO:0007669"/>
    <property type="project" value="TreeGrafter"/>
</dbReference>
<comment type="caution">
    <text evidence="14">The sequence shown here is derived from an EMBL/GenBank/DDBJ whole genome shotgun (WGS) entry which is preliminary data.</text>
</comment>
<dbReference type="InterPro" id="IPR016188">
    <property type="entry name" value="PurM-like_N"/>
</dbReference>
<feature type="domain" description="PurM-like C-terminal" evidence="13">
    <location>
        <begin position="190"/>
        <end position="352"/>
    </location>
</feature>
<evidence type="ECO:0000256" key="7">
    <source>
        <dbReference type="ARBA" id="ARBA00022840"/>
    </source>
</evidence>
<dbReference type="SUPFAM" id="SSF55326">
    <property type="entry name" value="PurM N-terminal domain-like"/>
    <property type="match status" value="1"/>
</dbReference>
<keyword evidence="7" id="KW-0067">ATP-binding</keyword>
<name>A0A2M6YVJ9_9BACT</name>
<proteinExistence type="inferred from homology"/>
<dbReference type="Gene3D" id="3.90.650.10">
    <property type="entry name" value="PurM-like C-terminal domain"/>
    <property type="match status" value="1"/>
</dbReference>
<evidence type="ECO:0000256" key="11">
    <source>
        <dbReference type="ARBA" id="ARBA00049057"/>
    </source>
</evidence>
<evidence type="ECO:0000256" key="10">
    <source>
        <dbReference type="ARBA" id="ARBA00033093"/>
    </source>
</evidence>
<dbReference type="PANTHER" id="PTHR10520">
    <property type="entry name" value="TRIFUNCTIONAL PURINE BIOSYNTHETIC PROTEIN ADENOSINE-3-RELATED"/>
    <property type="match status" value="1"/>
</dbReference>
<comment type="pathway">
    <text evidence="1">Purine metabolism; IMP biosynthesis via de novo pathway; 5-amino-1-(5-phospho-D-ribosyl)imidazole from N(2)-formyl-N(1)-(5-phospho-D-ribosyl)glycinamide: step 2/2.</text>
</comment>
<evidence type="ECO:0000256" key="9">
    <source>
        <dbReference type="ARBA" id="ARBA00032931"/>
    </source>
</evidence>
<reference evidence="15" key="1">
    <citation type="submission" date="2017-09" db="EMBL/GenBank/DDBJ databases">
        <title>Depth-based differentiation of microbial function through sediment-hosted aquifers and enrichment of novel symbionts in the deep terrestrial subsurface.</title>
        <authorList>
            <person name="Probst A.J."/>
            <person name="Ladd B."/>
            <person name="Jarett J.K."/>
            <person name="Geller-Mcgrath D.E."/>
            <person name="Sieber C.M.K."/>
            <person name="Emerson J.B."/>
            <person name="Anantharaman K."/>
            <person name="Thomas B.C."/>
            <person name="Malmstrom R."/>
            <person name="Stieglmeier M."/>
            <person name="Klingl A."/>
            <person name="Woyke T."/>
            <person name="Ryan C.M."/>
            <person name="Banfield J.F."/>
        </authorList>
    </citation>
    <scope>NUCLEOTIDE SEQUENCE [LARGE SCALE GENOMIC DNA]</scope>
</reference>
<evidence type="ECO:0000256" key="4">
    <source>
        <dbReference type="ARBA" id="ARBA00020367"/>
    </source>
</evidence>
<dbReference type="InterPro" id="IPR010918">
    <property type="entry name" value="PurM-like_C_dom"/>
</dbReference>
<dbReference type="Pfam" id="PF00586">
    <property type="entry name" value="AIRS"/>
    <property type="match status" value="1"/>
</dbReference>
<feature type="domain" description="PurM-like N-terminal" evidence="12">
    <location>
        <begin position="50"/>
        <end position="176"/>
    </location>
</feature>
<evidence type="ECO:0000256" key="1">
    <source>
        <dbReference type="ARBA" id="ARBA00004686"/>
    </source>
</evidence>
<protein>
    <recommendedName>
        <fullName evidence="4">Phosphoribosylformylglycinamidine cyclo-ligase</fullName>
        <ecNumber evidence="3">6.3.3.1</ecNumber>
    </recommendedName>
    <alternativeName>
        <fullName evidence="9">AIR synthase</fullName>
    </alternativeName>
    <alternativeName>
        <fullName evidence="10">AIRS</fullName>
    </alternativeName>
    <alternativeName>
        <fullName evidence="8">Phosphoribosyl-aminoimidazole synthetase</fullName>
    </alternativeName>
</protein>
<comment type="similarity">
    <text evidence="2">Belongs to the AIR synthase family.</text>
</comment>
<comment type="catalytic activity">
    <reaction evidence="11">
        <text>2-formamido-N(1)-(5-O-phospho-beta-D-ribosyl)acetamidine + ATP = 5-amino-1-(5-phospho-beta-D-ribosyl)imidazole + ADP + phosphate + H(+)</text>
        <dbReference type="Rhea" id="RHEA:23032"/>
        <dbReference type="ChEBI" id="CHEBI:15378"/>
        <dbReference type="ChEBI" id="CHEBI:30616"/>
        <dbReference type="ChEBI" id="CHEBI:43474"/>
        <dbReference type="ChEBI" id="CHEBI:137981"/>
        <dbReference type="ChEBI" id="CHEBI:147287"/>
        <dbReference type="ChEBI" id="CHEBI:456216"/>
        <dbReference type="EC" id="6.3.3.1"/>
    </reaction>
</comment>
<gene>
    <name evidence="14" type="ORF">COT02_00420</name>
</gene>
<dbReference type="GO" id="GO:0046084">
    <property type="term" value="P:adenine biosynthetic process"/>
    <property type="evidence" value="ECO:0007669"/>
    <property type="project" value="TreeGrafter"/>
</dbReference>
<dbReference type="InterPro" id="IPR004733">
    <property type="entry name" value="PurM_cligase"/>
</dbReference>
<dbReference type="Gene3D" id="3.30.1330.10">
    <property type="entry name" value="PurM-like, N-terminal domain"/>
    <property type="match status" value="1"/>
</dbReference>
<keyword evidence="6" id="KW-0547">Nucleotide-binding</keyword>
<dbReference type="InterPro" id="IPR036676">
    <property type="entry name" value="PurM-like_C_sf"/>
</dbReference>
<dbReference type="Proteomes" id="UP000230184">
    <property type="component" value="Unassembled WGS sequence"/>
</dbReference>
<sequence length="369" mass="40612">MSITNKLTYKDSGVNYDRIDYLKRIAQQAGEKTVNNIPANYKEVMQSRGESAHVVDAGEYYFVSVIEGLGTKSLVGDEMYKLTGKTYYDSLAYDTVAMIVNDLITVGAKPLTLMAYWAAGSSDWFKDKKRADDLVSGWTKASNDSGTVWGGGETPVLSGVIEKDKIDLAGSCFGIINPKVNLCLGEKLNVGDRIILFESSGIHANGLTLARKIADGLPEGYSTKVDGEKTYGELLLTPTIIYAKLIEELLKNTIDMHYMVNITGHGWRKLMRHQKELTYKITDLPPVPKVLQFIVEQGKLDEKEAYGNLNMGAGFAIFVAEKDVAQVLKLAETHNIKAYNAGVVEAGDKKVIIESKSLTFSKESLQVRA</sequence>
<dbReference type="AlphaFoldDB" id="A0A2M6YVJ9"/>
<accession>A0A2M6YVJ9</accession>
<dbReference type="GO" id="GO:0006189">
    <property type="term" value="P:'de novo' IMP biosynthetic process"/>
    <property type="evidence" value="ECO:0007669"/>
    <property type="project" value="UniProtKB-UniPathway"/>
</dbReference>
<evidence type="ECO:0000256" key="5">
    <source>
        <dbReference type="ARBA" id="ARBA00022598"/>
    </source>
</evidence>
<dbReference type="SUPFAM" id="SSF56042">
    <property type="entry name" value="PurM C-terminal domain-like"/>
    <property type="match status" value="1"/>
</dbReference>
<evidence type="ECO:0000259" key="13">
    <source>
        <dbReference type="Pfam" id="PF02769"/>
    </source>
</evidence>
<evidence type="ECO:0000313" key="14">
    <source>
        <dbReference type="EMBL" id="PIU37519.1"/>
    </source>
</evidence>
<organism evidence="14 15">
    <name type="scientific">Candidatus Roizmanbacteria bacterium CG07_land_8_20_14_0_80_34_15</name>
    <dbReference type="NCBI Taxonomy" id="1974849"/>
    <lineage>
        <taxon>Bacteria</taxon>
        <taxon>Candidatus Roizmaniibacteriota</taxon>
    </lineage>
</organism>
<dbReference type="PANTHER" id="PTHR10520:SF12">
    <property type="entry name" value="TRIFUNCTIONAL PURINE BIOSYNTHETIC PROTEIN ADENOSINE-3"/>
    <property type="match status" value="1"/>
</dbReference>
<dbReference type="Pfam" id="PF02769">
    <property type="entry name" value="AIRS_C"/>
    <property type="match status" value="1"/>
</dbReference>
<dbReference type="UniPathway" id="UPA00074">
    <property type="reaction ID" value="UER00129"/>
</dbReference>
<evidence type="ECO:0000256" key="6">
    <source>
        <dbReference type="ARBA" id="ARBA00022741"/>
    </source>
</evidence>
<dbReference type="GO" id="GO:0004641">
    <property type="term" value="F:phosphoribosylformylglycinamidine cyclo-ligase activity"/>
    <property type="evidence" value="ECO:0007669"/>
    <property type="project" value="UniProtKB-EC"/>
</dbReference>
<keyword evidence="5 14" id="KW-0436">Ligase</keyword>
<dbReference type="EMBL" id="PEWY01000012">
    <property type="protein sequence ID" value="PIU37519.1"/>
    <property type="molecule type" value="Genomic_DNA"/>
</dbReference>
<evidence type="ECO:0000256" key="2">
    <source>
        <dbReference type="ARBA" id="ARBA00010280"/>
    </source>
</evidence>
<dbReference type="GO" id="GO:0005524">
    <property type="term" value="F:ATP binding"/>
    <property type="evidence" value="ECO:0007669"/>
    <property type="project" value="UniProtKB-KW"/>
</dbReference>
<evidence type="ECO:0000259" key="12">
    <source>
        <dbReference type="Pfam" id="PF00586"/>
    </source>
</evidence>
<dbReference type="EC" id="6.3.3.1" evidence="3"/>
<evidence type="ECO:0000313" key="15">
    <source>
        <dbReference type="Proteomes" id="UP000230184"/>
    </source>
</evidence>
<evidence type="ECO:0000256" key="8">
    <source>
        <dbReference type="ARBA" id="ARBA00031908"/>
    </source>
</evidence>
<dbReference type="InterPro" id="IPR036921">
    <property type="entry name" value="PurM-like_N_sf"/>
</dbReference>
<dbReference type="GO" id="GO:0004637">
    <property type="term" value="F:phosphoribosylamine-glycine ligase activity"/>
    <property type="evidence" value="ECO:0007669"/>
    <property type="project" value="TreeGrafter"/>
</dbReference>